<dbReference type="EMBL" id="MU069508">
    <property type="protein sequence ID" value="KAF5840601.1"/>
    <property type="molecule type" value="Genomic_DNA"/>
</dbReference>
<sequence length="241" mass="26272">LRVTFERPPERAALHQATQDRSLLACVVRLVGLGIQLQPLRTAWFSHPDLQLVLERCLTRKPPSTDDLRTLLPMVWWPGCKDEGASREGMEDAMAKFSATLAKVGSRQVCIVAWLAGRSATGLDPSAREDALLTFLRGLVLKNRGATRDVPPPGLSDPTVLISVFSALLRLLRPALAHATSLPAGDMFVKNTSRGDADPSNELTRLGGIVSHLKREHPLSPPELEPLWLAPSELPPPDVAQ</sequence>
<evidence type="ECO:0000256" key="1">
    <source>
        <dbReference type="SAM" id="MobiDB-lite"/>
    </source>
</evidence>
<feature type="non-terminal residue" evidence="2">
    <location>
        <position position="241"/>
    </location>
</feature>
<feature type="region of interest" description="Disordered" evidence="1">
    <location>
        <begin position="217"/>
        <end position="241"/>
    </location>
</feature>
<accession>A0ABQ7H169</accession>
<keyword evidence="3" id="KW-1185">Reference proteome</keyword>
<name>A0ABQ7H169_DUNSA</name>
<reference evidence="2" key="1">
    <citation type="submission" date="2017-08" db="EMBL/GenBank/DDBJ databases">
        <authorList>
            <person name="Polle J.E."/>
            <person name="Barry K."/>
            <person name="Cushman J."/>
            <person name="Schmutz J."/>
            <person name="Tran D."/>
            <person name="Hathwaick L.T."/>
            <person name="Yim W.C."/>
            <person name="Jenkins J."/>
            <person name="Mckie-Krisberg Z.M."/>
            <person name="Prochnik S."/>
            <person name="Lindquist E."/>
            <person name="Dockter R.B."/>
            <person name="Adam C."/>
            <person name="Molina H."/>
            <person name="Bunkerborg J."/>
            <person name="Jin E."/>
            <person name="Buchheim M."/>
            <person name="Magnuson J."/>
        </authorList>
    </citation>
    <scope>NUCLEOTIDE SEQUENCE</scope>
    <source>
        <strain evidence="2">CCAP 19/18</strain>
    </source>
</reference>
<evidence type="ECO:0000313" key="2">
    <source>
        <dbReference type="EMBL" id="KAF5840601.1"/>
    </source>
</evidence>
<feature type="non-terminal residue" evidence="2">
    <location>
        <position position="1"/>
    </location>
</feature>
<proteinExistence type="predicted"/>
<gene>
    <name evidence="2" type="ORF">DUNSADRAFT_16116</name>
</gene>
<comment type="caution">
    <text evidence="2">The sequence shown here is derived from an EMBL/GenBank/DDBJ whole genome shotgun (WGS) entry which is preliminary data.</text>
</comment>
<organism evidence="2 3">
    <name type="scientific">Dunaliella salina</name>
    <name type="common">Green alga</name>
    <name type="synonym">Protococcus salinus</name>
    <dbReference type="NCBI Taxonomy" id="3046"/>
    <lineage>
        <taxon>Eukaryota</taxon>
        <taxon>Viridiplantae</taxon>
        <taxon>Chlorophyta</taxon>
        <taxon>core chlorophytes</taxon>
        <taxon>Chlorophyceae</taxon>
        <taxon>CS clade</taxon>
        <taxon>Chlamydomonadales</taxon>
        <taxon>Dunaliellaceae</taxon>
        <taxon>Dunaliella</taxon>
    </lineage>
</organism>
<evidence type="ECO:0000313" key="3">
    <source>
        <dbReference type="Proteomes" id="UP000815325"/>
    </source>
</evidence>
<dbReference type="Proteomes" id="UP000815325">
    <property type="component" value="Unassembled WGS sequence"/>
</dbReference>
<protein>
    <submittedName>
        <fullName evidence="2">Uncharacterized protein</fullName>
    </submittedName>
</protein>